<evidence type="ECO:0000256" key="1">
    <source>
        <dbReference type="SAM" id="Phobius"/>
    </source>
</evidence>
<name>A0AAV7DI89_ENGPU</name>
<gene>
    <name evidence="2" type="ORF">GDO81_002199</name>
</gene>
<feature type="transmembrane region" description="Helical" evidence="1">
    <location>
        <begin position="68"/>
        <end position="86"/>
    </location>
</feature>
<evidence type="ECO:0000313" key="2">
    <source>
        <dbReference type="EMBL" id="KAG8597219.1"/>
    </source>
</evidence>
<keyword evidence="1" id="KW-0812">Transmembrane</keyword>
<proteinExistence type="predicted"/>
<protein>
    <submittedName>
        <fullName evidence="2">Uncharacterized protein</fullName>
    </submittedName>
</protein>
<keyword evidence="1" id="KW-0472">Membrane</keyword>
<organism evidence="2 3">
    <name type="scientific">Engystomops pustulosus</name>
    <name type="common">Tungara frog</name>
    <name type="synonym">Physalaemus pustulosus</name>
    <dbReference type="NCBI Taxonomy" id="76066"/>
    <lineage>
        <taxon>Eukaryota</taxon>
        <taxon>Metazoa</taxon>
        <taxon>Chordata</taxon>
        <taxon>Craniata</taxon>
        <taxon>Vertebrata</taxon>
        <taxon>Euteleostomi</taxon>
        <taxon>Amphibia</taxon>
        <taxon>Batrachia</taxon>
        <taxon>Anura</taxon>
        <taxon>Neobatrachia</taxon>
        <taxon>Hyloidea</taxon>
        <taxon>Leptodactylidae</taxon>
        <taxon>Leiuperinae</taxon>
        <taxon>Engystomops</taxon>
    </lineage>
</organism>
<sequence length="89" mass="10645">MKLYLLSCYSINTTDLPSTEWMVNERFKDPLYSLMSGAKWQNYNLTQMYVFLNVMSCFHVFLQNINTFLRIYPVISNVFFCPLYMINLT</sequence>
<evidence type="ECO:0000313" key="3">
    <source>
        <dbReference type="Proteomes" id="UP000824782"/>
    </source>
</evidence>
<keyword evidence="1" id="KW-1133">Transmembrane helix</keyword>
<feature type="transmembrane region" description="Helical" evidence="1">
    <location>
        <begin position="43"/>
        <end position="62"/>
    </location>
</feature>
<accession>A0AAV7DI89</accession>
<dbReference type="Proteomes" id="UP000824782">
    <property type="component" value="Unassembled WGS sequence"/>
</dbReference>
<dbReference type="AlphaFoldDB" id="A0AAV7DI89"/>
<comment type="caution">
    <text evidence="2">The sequence shown here is derived from an EMBL/GenBank/DDBJ whole genome shotgun (WGS) entry which is preliminary data.</text>
</comment>
<keyword evidence="3" id="KW-1185">Reference proteome</keyword>
<reference evidence="2" key="1">
    <citation type="thesis" date="2020" institute="ProQuest LLC" country="789 East Eisenhower Parkway, Ann Arbor, MI, USA">
        <title>Comparative Genomics and Chromosome Evolution.</title>
        <authorList>
            <person name="Mudd A.B."/>
        </authorList>
    </citation>
    <scope>NUCLEOTIDE SEQUENCE</scope>
    <source>
        <strain evidence="2">237g6f4</strain>
        <tissue evidence="2">Blood</tissue>
    </source>
</reference>
<dbReference type="EMBL" id="WNYA01000001">
    <property type="protein sequence ID" value="KAG8597219.1"/>
    <property type="molecule type" value="Genomic_DNA"/>
</dbReference>